<dbReference type="InterPro" id="IPR009057">
    <property type="entry name" value="Homeodomain-like_sf"/>
</dbReference>
<feature type="DNA-binding region" description="H-T-H motif" evidence="4">
    <location>
        <begin position="32"/>
        <end position="51"/>
    </location>
</feature>
<dbReference type="Proteomes" id="UP000233597">
    <property type="component" value="Unassembled WGS sequence"/>
</dbReference>
<dbReference type="Pfam" id="PF17935">
    <property type="entry name" value="TetR_C_27"/>
    <property type="match status" value="1"/>
</dbReference>
<dbReference type="InterPro" id="IPR050109">
    <property type="entry name" value="HTH-type_TetR-like_transc_reg"/>
</dbReference>
<dbReference type="Pfam" id="PF00440">
    <property type="entry name" value="TetR_N"/>
    <property type="match status" value="1"/>
</dbReference>
<dbReference type="RefSeq" id="WP_101265405.1">
    <property type="nucleotide sequence ID" value="NZ_NWTK01000004.1"/>
</dbReference>
<protein>
    <submittedName>
        <fullName evidence="6">TetR family transcriptional regulator</fullName>
    </submittedName>
</protein>
<dbReference type="PANTHER" id="PTHR30055:SF151">
    <property type="entry name" value="TRANSCRIPTIONAL REGULATORY PROTEIN"/>
    <property type="match status" value="1"/>
</dbReference>
<evidence type="ECO:0000256" key="2">
    <source>
        <dbReference type="ARBA" id="ARBA00023125"/>
    </source>
</evidence>
<organism evidence="6 7">
    <name type="scientific">Thalassospira marina</name>
    <dbReference type="NCBI Taxonomy" id="2048283"/>
    <lineage>
        <taxon>Bacteria</taxon>
        <taxon>Pseudomonadati</taxon>
        <taxon>Pseudomonadota</taxon>
        <taxon>Alphaproteobacteria</taxon>
        <taxon>Rhodospirillales</taxon>
        <taxon>Thalassospiraceae</taxon>
        <taxon>Thalassospira</taxon>
    </lineage>
</organism>
<keyword evidence="2 4" id="KW-0238">DNA-binding</keyword>
<proteinExistence type="predicted"/>
<gene>
    <name evidence="6" type="ORF">COO20_08210</name>
</gene>
<feature type="domain" description="HTH tetR-type" evidence="5">
    <location>
        <begin position="9"/>
        <end position="69"/>
    </location>
</feature>
<dbReference type="PANTHER" id="PTHR30055">
    <property type="entry name" value="HTH-TYPE TRANSCRIPTIONAL REGULATOR RUTR"/>
    <property type="match status" value="1"/>
</dbReference>
<evidence type="ECO:0000313" key="7">
    <source>
        <dbReference type="Proteomes" id="UP000233597"/>
    </source>
</evidence>
<dbReference type="GO" id="GO:0003700">
    <property type="term" value="F:DNA-binding transcription factor activity"/>
    <property type="evidence" value="ECO:0007669"/>
    <property type="project" value="TreeGrafter"/>
</dbReference>
<dbReference type="PROSITE" id="PS50977">
    <property type="entry name" value="HTH_TETR_2"/>
    <property type="match status" value="1"/>
</dbReference>
<sequence length="202" mass="22030">MKANSTDTGDMYARILDTAETLLRRFGPEKLTVTDVARAMDMSHGNVYRHIPSKAALRAAVIARWLEKVSNLTDAIAQKTGPADQRLREWLVELAVIKQRKVTEDAEMLAGAALVVRESPDVEQEHSARLRIQVIKILQDGLKDGTLPHAGDVGVSASAILNATFRYHHPDLVAKGGAPEKQLAALQDVVSLILAGLQRSPE</sequence>
<dbReference type="Gene3D" id="1.10.357.10">
    <property type="entry name" value="Tetracycline Repressor, domain 2"/>
    <property type="match status" value="1"/>
</dbReference>
<keyword evidence="1" id="KW-0805">Transcription regulation</keyword>
<dbReference type="AlphaFoldDB" id="A0A2N3KVW6"/>
<evidence type="ECO:0000313" key="6">
    <source>
        <dbReference type="EMBL" id="PKR54719.1"/>
    </source>
</evidence>
<evidence type="ECO:0000256" key="3">
    <source>
        <dbReference type="ARBA" id="ARBA00023163"/>
    </source>
</evidence>
<dbReference type="OrthoDB" id="9802802at2"/>
<accession>A0A2N3KVW6</accession>
<dbReference type="SUPFAM" id="SSF46689">
    <property type="entry name" value="Homeodomain-like"/>
    <property type="match status" value="1"/>
</dbReference>
<dbReference type="InterPro" id="IPR041478">
    <property type="entry name" value="TetR_C_27"/>
</dbReference>
<name>A0A2N3KVW6_9PROT</name>
<dbReference type="InterPro" id="IPR001647">
    <property type="entry name" value="HTH_TetR"/>
</dbReference>
<evidence type="ECO:0000256" key="1">
    <source>
        <dbReference type="ARBA" id="ARBA00023015"/>
    </source>
</evidence>
<keyword evidence="3" id="KW-0804">Transcription</keyword>
<comment type="caution">
    <text evidence="6">The sequence shown here is derived from an EMBL/GenBank/DDBJ whole genome shotgun (WGS) entry which is preliminary data.</text>
</comment>
<dbReference type="EMBL" id="NWTK01000004">
    <property type="protein sequence ID" value="PKR54719.1"/>
    <property type="molecule type" value="Genomic_DNA"/>
</dbReference>
<evidence type="ECO:0000256" key="4">
    <source>
        <dbReference type="PROSITE-ProRule" id="PRU00335"/>
    </source>
</evidence>
<evidence type="ECO:0000259" key="5">
    <source>
        <dbReference type="PROSITE" id="PS50977"/>
    </source>
</evidence>
<reference evidence="6 7" key="1">
    <citation type="submission" date="2017-09" db="EMBL/GenBank/DDBJ databases">
        <title>Biodiversity and function of Thalassospira species in the particle-attached aromatic-hydrocarbon-degrading consortia from the surface seawater of the South China Sea.</title>
        <authorList>
            <person name="Dong C."/>
            <person name="Liu R."/>
            <person name="Shao Z."/>
        </authorList>
    </citation>
    <scope>NUCLEOTIDE SEQUENCE [LARGE SCALE GENOMIC DNA]</scope>
    <source>
        <strain evidence="6 7">CSC1P2</strain>
    </source>
</reference>
<dbReference type="GO" id="GO:0000976">
    <property type="term" value="F:transcription cis-regulatory region binding"/>
    <property type="evidence" value="ECO:0007669"/>
    <property type="project" value="TreeGrafter"/>
</dbReference>